<dbReference type="PANTHER" id="PTHR43976">
    <property type="entry name" value="SHORT CHAIN DEHYDROGENASE"/>
    <property type="match status" value="1"/>
</dbReference>
<dbReference type="InterPro" id="IPR036291">
    <property type="entry name" value="NAD(P)-bd_dom_sf"/>
</dbReference>
<sequence length="183" mass="19208">MTSRVWFVTGADRRIGRAYTKAALAAGDRVVGAARDVSRLDDLAAVYPGRLLALSLDVTDRPAVFAAVDEAVARFGRLDVVVNDAGALFTGMMQQLTGAADRARQDLNFFGAPWVGQAALPLLRAQGSGHIVQISTIGAGTEAPQVRVRLTIVQPGGGWTDLYASNTTTSAIDSAPRAAVRVS</sequence>
<dbReference type="RefSeq" id="WP_189256625.1">
    <property type="nucleotide sequence ID" value="NZ_BMRE01000027.1"/>
</dbReference>
<dbReference type="EMBL" id="BMRE01000027">
    <property type="protein sequence ID" value="GGU55614.1"/>
    <property type="molecule type" value="Genomic_DNA"/>
</dbReference>
<dbReference type="Gene3D" id="3.40.50.720">
    <property type="entry name" value="NAD(P)-binding Rossmann-like Domain"/>
    <property type="match status" value="1"/>
</dbReference>
<protein>
    <recommendedName>
        <fullName evidence="5">Short chain dehydrogenase</fullName>
    </recommendedName>
</protein>
<evidence type="ECO:0008006" key="5">
    <source>
        <dbReference type="Google" id="ProtNLM"/>
    </source>
</evidence>
<dbReference type="Pfam" id="PF00106">
    <property type="entry name" value="adh_short"/>
    <property type="match status" value="1"/>
</dbReference>
<dbReference type="InterPro" id="IPR002347">
    <property type="entry name" value="SDR_fam"/>
</dbReference>
<dbReference type="PRINTS" id="PR01397">
    <property type="entry name" value="DHBDHDRGNASE"/>
</dbReference>
<reference evidence="4" key="1">
    <citation type="journal article" date="2019" name="Int. J. Syst. Evol. Microbiol.">
        <title>The Global Catalogue of Microorganisms (GCM) 10K type strain sequencing project: providing services to taxonomists for standard genome sequencing and annotation.</title>
        <authorList>
            <consortium name="The Broad Institute Genomics Platform"/>
            <consortium name="The Broad Institute Genome Sequencing Center for Infectious Disease"/>
            <person name="Wu L."/>
            <person name="Ma J."/>
        </authorList>
    </citation>
    <scope>NUCLEOTIDE SEQUENCE [LARGE SCALE GENOMIC DNA]</scope>
    <source>
        <strain evidence="4">JCM 3296</strain>
    </source>
</reference>
<evidence type="ECO:0000256" key="2">
    <source>
        <dbReference type="ARBA" id="ARBA00023002"/>
    </source>
</evidence>
<evidence type="ECO:0000313" key="3">
    <source>
        <dbReference type="EMBL" id="GGU55614.1"/>
    </source>
</evidence>
<dbReference type="SUPFAM" id="SSF51735">
    <property type="entry name" value="NAD(P)-binding Rossmann-fold domains"/>
    <property type="match status" value="1"/>
</dbReference>
<accession>A0ABQ2UV75</accession>
<evidence type="ECO:0000256" key="1">
    <source>
        <dbReference type="ARBA" id="ARBA00006484"/>
    </source>
</evidence>
<dbReference type="InterPro" id="IPR051911">
    <property type="entry name" value="SDR_oxidoreductase"/>
</dbReference>
<comment type="similarity">
    <text evidence="1">Belongs to the short-chain dehydrogenases/reductases (SDR) family.</text>
</comment>
<evidence type="ECO:0000313" key="4">
    <source>
        <dbReference type="Proteomes" id="UP000649573"/>
    </source>
</evidence>
<name>A0ABQ2UV75_9PSEU</name>
<organism evidence="3 4">
    <name type="scientific">Lentzea flava</name>
    <dbReference type="NCBI Taxonomy" id="103732"/>
    <lineage>
        <taxon>Bacteria</taxon>
        <taxon>Bacillati</taxon>
        <taxon>Actinomycetota</taxon>
        <taxon>Actinomycetes</taxon>
        <taxon>Pseudonocardiales</taxon>
        <taxon>Pseudonocardiaceae</taxon>
        <taxon>Lentzea</taxon>
    </lineage>
</organism>
<dbReference type="InterPro" id="IPR003560">
    <property type="entry name" value="DHB_DH"/>
</dbReference>
<keyword evidence="2" id="KW-0560">Oxidoreductase</keyword>
<keyword evidence="4" id="KW-1185">Reference proteome</keyword>
<dbReference type="Proteomes" id="UP000649573">
    <property type="component" value="Unassembled WGS sequence"/>
</dbReference>
<dbReference type="PANTHER" id="PTHR43976:SF16">
    <property type="entry name" value="SHORT-CHAIN DEHYDROGENASE_REDUCTASE FAMILY PROTEIN"/>
    <property type="match status" value="1"/>
</dbReference>
<proteinExistence type="inferred from homology"/>
<gene>
    <name evidence="3" type="ORF">GCM10010178_55140</name>
</gene>
<comment type="caution">
    <text evidence="3">The sequence shown here is derived from an EMBL/GenBank/DDBJ whole genome shotgun (WGS) entry which is preliminary data.</text>
</comment>